<name>A0A8H2M8J3_9FIRM</name>
<keyword evidence="2" id="KW-1185">Reference proteome</keyword>
<organism evidence="1 2">
    <name type="scientific">Urinicoccus massiliensis</name>
    <dbReference type="NCBI Taxonomy" id="1723382"/>
    <lineage>
        <taxon>Bacteria</taxon>
        <taxon>Bacillati</taxon>
        <taxon>Bacillota</taxon>
        <taxon>Tissierellia</taxon>
        <taxon>Tissierellales</taxon>
        <taxon>Peptoniphilaceae</taxon>
        <taxon>Urinicoccus</taxon>
    </lineage>
</organism>
<evidence type="ECO:0000313" key="1">
    <source>
        <dbReference type="EMBL" id="VFB16686.1"/>
    </source>
</evidence>
<sequence>MKWPWSKKKKATIYKRMTDWEKRPVQLEQYVPMRELYHSDPGELEYRVMRGEKVNPSKDTDALDAAILSYFYKESTSPSQINDFFKGHKALEVLAHYHQWMYREEDAGDLPYLGLSLYLMRYSEEIEAVKFGIILARYYDLMEAKGALETITLLGQWPDFTYYAIQVLKDLPKGSLYIGQMNQATFGYGKMCIAQYLKEKGVLK</sequence>
<dbReference type="AlphaFoldDB" id="A0A8H2M8J3"/>
<proteinExistence type="predicted"/>
<protein>
    <submittedName>
        <fullName evidence="1">Uncharacterized protein</fullName>
    </submittedName>
</protein>
<comment type="caution">
    <text evidence="1">The sequence shown here is derived from an EMBL/GenBank/DDBJ whole genome shotgun (WGS) entry which is preliminary data.</text>
</comment>
<dbReference type="RefSeq" id="WP_072469701.1">
    <property type="nucleotide sequence ID" value="NZ_CAACYI010000001.1"/>
</dbReference>
<reference evidence="1 2" key="1">
    <citation type="submission" date="2019-02" db="EMBL/GenBank/DDBJ databases">
        <authorList>
            <consortium name="Pathogen Informatics"/>
        </authorList>
    </citation>
    <scope>NUCLEOTIDE SEQUENCE [LARGE SCALE GENOMIC DNA]</scope>
    <source>
        <strain evidence="1 2">3012STDY7089603</strain>
    </source>
</reference>
<gene>
    <name evidence="1" type="ORF">NCTC13150_01236</name>
</gene>
<dbReference type="Proteomes" id="UP000377798">
    <property type="component" value="Unassembled WGS sequence"/>
</dbReference>
<dbReference type="EMBL" id="CAACYI010000001">
    <property type="protein sequence ID" value="VFB16686.1"/>
    <property type="molecule type" value="Genomic_DNA"/>
</dbReference>
<evidence type="ECO:0000313" key="2">
    <source>
        <dbReference type="Proteomes" id="UP000377798"/>
    </source>
</evidence>
<accession>A0A8H2M8J3</accession>